<accession>A0A381UN64</accession>
<gene>
    <name evidence="1" type="ORF">METZ01_LOCUS82443</name>
</gene>
<organism evidence="1">
    <name type="scientific">marine metagenome</name>
    <dbReference type="NCBI Taxonomy" id="408172"/>
    <lineage>
        <taxon>unclassified sequences</taxon>
        <taxon>metagenomes</taxon>
        <taxon>ecological metagenomes</taxon>
    </lineage>
</organism>
<protein>
    <recommendedName>
        <fullName evidence="2">Peptidase M28 domain-containing protein</fullName>
    </recommendedName>
</protein>
<reference evidence="1" key="1">
    <citation type="submission" date="2018-05" db="EMBL/GenBank/DDBJ databases">
        <authorList>
            <person name="Lanie J.A."/>
            <person name="Ng W.-L."/>
            <person name="Kazmierczak K.M."/>
            <person name="Andrzejewski T.M."/>
            <person name="Davidsen T.M."/>
            <person name="Wayne K.J."/>
            <person name="Tettelin H."/>
            <person name="Glass J.I."/>
            <person name="Rusch D."/>
            <person name="Podicherti R."/>
            <person name="Tsui H.-C.T."/>
            <person name="Winkler M.E."/>
        </authorList>
    </citation>
    <scope>NUCLEOTIDE SEQUENCE</scope>
</reference>
<proteinExistence type="predicted"/>
<feature type="non-terminal residue" evidence="1">
    <location>
        <position position="75"/>
    </location>
</feature>
<dbReference type="AlphaFoldDB" id="A0A381UN64"/>
<name>A0A381UN64_9ZZZZ</name>
<evidence type="ECO:0000313" key="1">
    <source>
        <dbReference type="EMBL" id="SVA29589.1"/>
    </source>
</evidence>
<dbReference type="SUPFAM" id="SSF53187">
    <property type="entry name" value="Zn-dependent exopeptidases"/>
    <property type="match status" value="1"/>
</dbReference>
<dbReference type="PROSITE" id="PS51257">
    <property type="entry name" value="PROKAR_LIPOPROTEIN"/>
    <property type="match status" value="1"/>
</dbReference>
<dbReference type="EMBL" id="UINC01006780">
    <property type="protein sequence ID" value="SVA29589.1"/>
    <property type="molecule type" value="Genomic_DNA"/>
</dbReference>
<evidence type="ECO:0008006" key="2">
    <source>
        <dbReference type="Google" id="ProtNLM"/>
    </source>
</evidence>
<sequence>MLTKYVLNRRGVFWLTWLVMACGAAHGCSTPSQEISVDSLMSHIQQLSSDEFEGRSPGTEGGVKTVTYLTDQFRS</sequence>